<dbReference type="InterPro" id="IPR008048">
    <property type="entry name" value="MCM5"/>
</dbReference>
<dbReference type="Pfam" id="PF17855">
    <property type="entry name" value="MCM_lid"/>
    <property type="match status" value="1"/>
</dbReference>
<dbReference type="Pfam" id="PF14551">
    <property type="entry name" value="MCM_N"/>
    <property type="match status" value="1"/>
</dbReference>
<dbReference type="Gene3D" id="3.40.50.300">
    <property type="entry name" value="P-loop containing nucleotide triphosphate hydrolases"/>
    <property type="match status" value="1"/>
</dbReference>
<dbReference type="GO" id="GO:0000727">
    <property type="term" value="P:double-strand break repair via break-induced replication"/>
    <property type="evidence" value="ECO:0007669"/>
    <property type="project" value="TreeGrafter"/>
</dbReference>
<dbReference type="Pfam" id="PF00493">
    <property type="entry name" value="MCM"/>
    <property type="match status" value="1"/>
</dbReference>
<comment type="subunit">
    <text evidence="12">Component of the MCM2-7 complex.</text>
</comment>
<dbReference type="PRINTS" id="PR01661">
    <property type="entry name" value="MCMPROTEIN5"/>
</dbReference>
<keyword evidence="7 11" id="KW-0067">ATP-binding</keyword>
<keyword evidence="4 11" id="KW-0547">Nucleotide-binding</keyword>
<dbReference type="GO" id="GO:0043138">
    <property type="term" value="F:3'-5' DNA helicase activity"/>
    <property type="evidence" value="ECO:0007669"/>
    <property type="project" value="TreeGrafter"/>
</dbReference>
<dbReference type="GO" id="GO:0005524">
    <property type="term" value="F:ATP binding"/>
    <property type="evidence" value="ECO:0007669"/>
    <property type="project" value="UniProtKB-UniRule"/>
</dbReference>
<dbReference type="PROSITE" id="PS00847">
    <property type="entry name" value="MCM_1"/>
    <property type="match status" value="1"/>
</dbReference>
<comment type="function">
    <text evidence="12">Acts as component of the MCM2-7 complex (MCM complex) which is the replicative helicase essential for 'once per cell cycle' DNA replication initiation and elongation in eukaryotic cells. The active ATPase sites in the MCM2-7 ring are formed through the interaction surfaces of two neighboring subunits such that a critical structure of a conserved arginine finger motif is provided in trans relative to the ATP-binding site of the Walker A box of the adjacent subunit. The six ATPase active sites, however, are likely to contribute differentially to the complex helicase activity.</text>
</comment>
<dbReference type="Gene3D" id="2.40.50.140">
    <property type="entry name" value="Nucleic acid-binding proteins"/>
    <property type="match status" value="1"/>
</dbReference>
<dbReference type="SUPFAM" id="SSF52540">
    <property type="entry name" value="P-loop containing nucleoside triphosphate hydrolases"/>
    <property type="match status" value="1"/>
</dbReference>
<evidence type="ECO:0000256" key="2">
    <source>
        <dbReference type="ARBA" id="ARBA00008010"/>
    </source>
</evidence>
<dbReference type="PROSITE" id="PS50051">
    <property type="entry name" value="MCM_2"/>
    <property type="match status" value="1"/>
</dbReference>
<keyword evidence="3 12" id="KW-0235">DNA replication</keyword>
<evidence type="ECO:0000256" key="5">
    <source>
        <dbReference type="ARBA" id="ARBA00022801"/>
    </source>
</evidence>
<evidence type="ECO:0000256" key="10">
    <source>
        <dbReference type="ARBA" id="ARBA00023306"/>
    </source>
</evidence>
<dbReference type="GO" id="GO:0016887">
    <property type="term" value="F:ATP hydrolysis activity"/>
    <property type="evidence" value="ECO:0007669"/>
    <property type="project" value="RHEA"/>
</dbReference>
<dbReference type="InterPro" id="IPR033762">
    <property type="entry name" value="MCM_OB"/>
</dbReference>
<dbReference type="Pfam" id="PF21933">
    <property type="entry name" value="MCM5_C"/>
    <property type="match status" value="1"/>
</dbReference>
<comment type="similarity">
    <text evidence="2 11">Belongs to the MCM family.</text>
</comment>
<evidence type="ECO:0000256" key="12">
    <source>
        <dbReference type="RuleBase" id="RU368063"/>
    </source>
</evidence>
<dbReference type="GO" id="GO:0003697">
    <property type="term" value="F:single-stranded DNA binding"/>
    <property type="evidence" value="ECO:0007669"/>
    <property type="project" value="TreeGrafter"/>
</dbReference>
<dbReference type="InterPro" id="IPR041562">
    <property type="entry name" value="MCM_lid"/>
</dbReference>
<evidence type="ECO:0000256" key="11">
    <source>
        <dbReference type="RuleBase" id="RU004070"/>
    </source>
</evidence>
<evidence type="ECO:0000256" key="8">
    <source>
        <dbReference type="ARBA" id="ARBA00023125"/>
    </source>
</evidence>
<reference evidence="14" key="1">
    <citation type="submission" date="2016-05" db="EMBL/GenBank/DDBJ databases">
        <title>Novel hydrogenosomes in the microaerophilic jakobid Stygiella incarcerata.</title>
        <authorList>
            <person name="Leger M.M."/>
            <person name="Eme L."/>
            <person name="Hug L.A."/>
            <person name="Roger A.J."/>
        </authorList>
    </citation>
    <scope>NUCLEOTIDE SEQUENCE</scope>
</reference>
<evidence type="ECO:0000256" key="6">
    <source>
        <dbReference type="ARBA" id="ARBA00022806"/>
    </source>
</evidence>
<dbReference type="GO" id="GO:0006270">
    <property type="term" value="P:DNA replication initiation"/>
    <property type="evidence" value="ECO:0007669"/>
    <property type="project" value="UniProtKB-UniRule"/>
</dbReference>
<dbReference type="Pfam" id="PF17207">
    <property type="entry name" value="MCM_OB"/>
    <property type="match status" value="1"/>
</dbReference>
<keyword evidence="5 12" id="KW-0378">Hydrolase</keyword>
<dbReference type="InterPro" id="IPR027417">
    <property type="entry name" value="P-loop_NTPase"/>
</dbReference>
<dbReference type="PANTHER" id="PTHR11630">
    <property type="entry name" value="DNA REPLICATION LICENSING FACTOR MCM FAMILY MEMBER"/>
    <property type="match status" value="1"/>
</dbReference>
<dbReference type="Gene3D" id="3.30.1640.10">
    <property type="entry name" value="mini-chromosome maintenance (MCM) complex, chain A, domain 1"/>
    <property type="match status" value="1"/>
</dbReference>
<organism evidence="14">
    <name type="scientific">Stygiella incarcerata</name>
    <dbReference type="NCBI Taxonomy" id="1712417"/>
    <lineage>
        <taxon>Eukaryota</taxon>
        <taxon>Discoba</taxon>
        <taxon>Jakobida</taxon>
        <taxon>Andalucina</taxon>
        <taxon>Stygiellidae</taxon>
        <taxon>Stygiella</taxon>
    </lineage>
</organism>
<proteinExistence type="evidence at transcript level"/>
<keyword evidence="8 11" id="KW-0238">DNA-binding</keyword>
<dbReference type="GO" id="GO:0003688">
    <property type="term" value="F:DNA replication origin binding"/>
    <property type="evidence" value="ECO:0007669"/>
    <property type="project" value="UniProtKB-UniRule"/>
</dbReference>
<comment type="catalytic activity">
    <reaction evidence="12">
        <text>ATP + H2O = ADP + phosphate + H(+)</text>
        <dbReference type="Rhea" id="RHEA:13065"/>
        <dbReference type="ChEBI" id="CHEBI:15377"/>
        <dbReference type="ChEBI" id="CHEBI:15378"/>
        <dbReference type="ChEBI" id="CHEBI:30616"/>
        <dbReference type="ChEBI" id="CHEBI:43474"/>
        <dbReference type="ChEBI" id="CHEBI:456216"/>
        <dbReference type="EC" id="3.6.4.12"/>
    </reaction>
</comment>
<dbReference type="FunFam" id="3.40.50.300:FF:000929">
    <property type="entry name" value="DNA helicase"/>
    <property type="match status" value="1"/>
</dbReference>
<dbReference type="InterPro" id="IPR012340">
    <property type="entry name" value="NA-bd_OB-fold"/>
</dbReference>
<dbReference type="SUPFAM" id="SSF50249">
    <property type="entry name" value="Nucleic acid-binding proteins"/>
    <property type="match status" value="1"/>
</dbReference>
<dbReference type="GO" id="GO:0005634">
    <property type="term" value="C:nucleus"/>
    <property type="evidence" value="ECO:0007669"/>
    <property type="project" value="UniProtKB-SubCell"/>
</dbReference>
<dbReference type="PANTHER" id="PTHR11630:SF42">
    <property type="entry name" value="DNA REPLICATION LICENSING FACTOR MCM5"/>
    <property type="match status" value="1"/>
</dbReference>
<dbReference type="InterPro" id="IPR054125">
    <property type="entry name" value="MCM5_C"/>
</dbReference>
<dbReference type="SMART" id="SM00350">
    <property type="entry name" value="MCM"/>
    <property type="match status" value="1"/>
</dbReference>
<keyword evidence="9 12" id="KW-0539">Nucleus</keyword>
<dbReference type="GO" id="GO:0017116">
    <property type="term" value="F:single-stranded DNA helicase activity"/>
    <property type="evidence" value="ECO:0007669"/>
    <property type="project" value="TreeGrafter"/>
</dbReference>
<dbReference type="InterPro" id="IPR018525">
    <property type="entry name" value="MCM_CS"/>
</dbReference>
<keyword evidence="10 12" id="KW-0131">Cell cycle</keyword>
<dbReference type="AlphaFoldDB" id="A0A192ZHY0"/>
<accession>A0A192ZHY0</accession>
<dbReference type="EC" id="3.6.4.12" evidence="12"/>
<name>A0A192ZHY0_9EUKA</name>
<dbReference type="InterPro" id="IPR027925">
    <property type="entry name" value="MCM_N"/>
</dbReference>
<dbReference type="InterPro" id="IPR001208">
    <property type="entry name" value="MCM_dom"/>
</dbReference>
<dbReference type="Gene3D" id="2.20.28.10">
    <property type="match status" value="1"/>
</dbReference>
<dbReference type="GO" id="GO:0042555">
    <property type="term" value="C:MCM complex"/>
    <property type="evidence" value="ECO:0007669"/>
    <property type="project" value="UniProtKB-UniRule"/>
</dbReference>
<evidence type="ECO:0000256" key="7">
    <source>
        <dbReference type="ARBA" id="ARBA00022840"/>
    </source>
</evidence>
<evidence type="ECO:0000256" key="9">
    <source>
        <dbReference type="ARBA" id="ARBA00023242"/>
    </source>
</evidence>
<evidence type="ECO:0000256" key="3">
    <source>
        <dbReference type="ARBA" id="ARBA00022705"/>
    </source>
</evidence>
<dbReference type="EMBL" id="KX235404">
    <property type="protein sequence ID" value="ANM86133.1"/>
    <property type="molecule type" value="mRNA"/>
</dbReference>
<gene>
    <name evidence="14" type="primary">mcm-A</name>
</gene>
<sequence>MSGWDTGQVFVSGAPAGGVEEAEGDIRTIASRVIQRKFVEFLRNFQSQGVFIYRDRLRRRYDLKEYYIEVSIDHMLAFDEELASNFLKDPNECLPLFELGAKEAAQIINVAEVEANFQVLFSWSSAPSNIRDLQSSQVSQIVCVRGIVISASRTRAKATHLNIVCSSCGASKTLPVRPGFSGAQLPRKCDNDAGPANAGRKQCPLDPYVINPDKSYFVDQQTLKLQESPETVPTGEMPRHLLLSVDRYIANRVSPGTRIRIVGIFSIFQAASQRPKGMGGSSGVALRQPYLRVLGMTTEAEGASHTMRAWDPSEESLYKELAARPDCYEKITRSIDPAIFGHDDIKKGIATLLFSGSRKTPPTGTKVRGDINVLLLGDPSTAKSQFLKFAERLAPIGVYTSGKGSSAAGLTASVIRDASSGEFYLEGGSMVLADGGIVCIDEFDKMRDQDRVAIHEAMEQQTISIAKAGITTVLNSRTAVLAAANPLSGRYDDMKTATEQIDFQNTILSRFDMIFIVRDIRDEEKDQLIARHVLNVHMNVTPAATASERRLVGRELIEADDLDIDFFRRYISYCKAKCAPRISPEAAKTLENYFVRIRSEMRERTRDTRMAGIRAIPVTVRQLEAIVRISEALAKMRLSRVATEEHVAEAIRLFRVSTMEAANSGMLQVDEYLPPEVRMEVQRAEAAISRMIEVGGTASTRSVVDALKRQGFRDFSCQKALYAMSARNDIEYRNQKRLFVRKK</sequence>
<dbReference type="PRINTS" id="PR01657">
    <property type="entry name" value="MCMFAMILY"/>
</dbReference>
<keyword evidence="6 12" id="KW-0347">Helicase</keyword>
<dbReference type="CDD" id="cd17756">
    <property type="entry name" value="MCM5"/>
    <property type="match status" value="1"/>
</dbReference>
<evidence type="ECO:0000256" key="4">
    <source>
        <dbReference type="ARBA" id="ARBA00022741"/>
    </source>
</evidence>
<evidence type="ECO:0000256" key="1">
    <source>
        <dbReference type="ARBA" id="ARBA00004123"/>
    </source>
</evidence>
<comment type="subcellular location">
    <subcellularLocation>
        <location evidence="1 12">Nucleus</location>
    </subcellularLocation>
</comment>
<evidence type="ECO:0000313" key="14">
    <source>
        <dbReference type="EMBL" id="ANM86133.1"/>
    </source>
</evidence>
<evidence type="ECO:0000259" key="13">
    <source>
        <dbReference type="PROSITE" id="PS50051"/>
    </source>
</evidence>
<feature type="domain" description="MCM C-terminal AAA(+) ATPase" evidence="13">
    <location>
        <begin position="327"/>
        <end position="533"/>
    </location>
</feature>
<dbReference type="InterPro" id="IPR031327">
    <property type="entry name" value="MCM"/>
</dbReference>
<protein>
    <recommendedName>
        <fullName evidence="12">DNA replication licensing factor MCM5</fullName>
        <ecNumber evidence="12">3.6.4.12</ecNumber>
    </recommendedName>
</protein>